<evidence type="ECO:0000256" key="2">
    <source>
        <dbReference type="ARBA" id="ARBA00000565"/>
    </source>
</evidence>
<keyword evidence="7" id="KW-0418">Kinase</keyword>
<evidence type="ECO:0000256" key="1">
    <source>
        <dbReference type="ARBA" id="ARBA00000151"/>
    </source>
</evidence>
<dbReference type="InterPro" id="IPR004399">
    <property type="entry name" value="HMP/HMP-P_kinase_dom"/>
</dbReference>
<comment type="pathway">
    <text evidence="4">Cofactor biosynthesis; thiamine diphosphate biosynthesis; 4-amino-2-methyl-5-diphosphomethylpyrimidine from 5-amino-1-(5-phospho-D-ribosyl)imidazole: step 3/3.</text>
</comment>
<name>A0ABN1W6B7_9PSEU</name>
<evidence type="ECO:0000313" key="7">
    <source>
        <dbReference type="EMBL" id="GAA1237325.1"/>
    </source>
</evidence>
<reference evidence="7 8" key="1">
    <citation type="journal article" date="2019" name="Int. J. Syst. Evol. Microbiol.">
        <title>The Global Catalogue of Microorganisms (GCM) 10K type strain sequencing project: providing services to taxonomists for standard genome sequencing and annotation.</title>
        <authorList>
            <consortium name="The Broad Institute Genomics Platform"/>
            <consortium name="The Broad Institute Genome Sequencing Center for Infectious Disease"/>
            <person name="Wu L."/>
            <person name="Ma J."/>
        </authorList>
    </citation>
    <scope>NUCLEOTIDE SEQUENCE [LARGE SCALE GENOMIC DNA]</scope>
    <source>
        <strain evidence="7 8">JCM 13023</strain>
    </source>
</reference>
<dbReference type="CDD" id="cd01169">
    <property type="entry name" value="HMPP_kinase"/>
    <property type="match status" value="1"/>
</dbReference>
<keyword evidence="7" id="KW-0808">Transferase</keyword>
<dbReference type="Pfam" id="PF08543">
    <property type="entry name" value="Phos_pyr_kin"/>
    <property type="match status" value="1"/>
</dbReference>
<comment type="caution">
    <text evidence="7">The sequence shown here is derived from an EMBL/GenBank/DDBJ whole genome shotgun (WGS) entry which is preliminary data.</text>
</comment>
<feature type="domain" description="Pyridoxamine kinase/Phosphomethylpyrimidine kinase" evidence="6">
    <location>
        <begin position="15"/>
        <end position="264"/>
    </location>
</feature>
<gene>
    <name evidence="7" type="primary">thiD_2</name>
    <name evidence="7" type="ORF">GCM10009676_22140</name>
</gene>
<comment type="catalytic activity">
    <reaction evidence="1">
        <text>4-amino-5-hydroxymethyl-2-methylpyrimidine + ATP = 4-amino-2-methyl-5-(phosphooxymethyl)pyrimidine + ADP + H(+)</text>
        <dbReference type="Rhea" id="RHEA:23096"/>
        <dbReference type="ChEBI" id="CHEBI:15378"/>
        <dbReference type="ChEBI" id="CHEBI:16892"/>
        <dbReference type="ChEBI" id="CHEBI:30616"/>
        <dbReference type="ChEBI" id="CHEBI:58354"/>
        <dbReference type="ChEBI" id="CHEBI:456216"/>
        <dbReference type="EC" id="2.7.1.49"/>
    </reaction>
</comment>
<dbReference type="PANTHER" id="PTHR20858">
    <property type="entry name" value="PHOSPHOMETHYLPYRIMIDINE KINASE"/>
    <property type="match status" value="1"/>
</dbReference>
<proteinExistence type="predicted"/>
<dbReference type="InterPro" id="IPR013749">
    <property type="entry name" value="PM/HMP-P_kinase-1"/>
</dbReference>
<comment type="function">
    <text evidence="3">Catalyzes the phosphorylation of hydroxymethylpyrimidine phosphate (HMP-P) to HMP-PP, and of HMP to HMP-P.</text>
</comment>
<evidence type="ECO:0000256" key="3">
    <source>
        <dbReference type="ARBA" id="ARBA00003848"/>
    </source>
</evidence>
<keyword evidence="8" id="KW-1185">Reference proteome</keyword>
<evidence type="ECO:0000256" key="5">
    <source>
        <dbReference type="ARBA" id="ARBA00022977"/>
    </source>
</evidence>
<dbReference type="Gene3D" id="3.40.1190.20">
    <property type="match status" value="1"/>
</dbReference>
<dbReference type="GO" id="GO:0016301">
    <property type="term" value="F:kinase activity"/>
    <property type="evidence" value="ECO:0007669"/>
    <property type="project" value="UniProtKB-KW"/>
</dbReference>
<dbReference type="EMBL" id="BAAALN010000005">
    <property type="protein sequence ID" value="GAA1237325.1"/>
    <property type="molecule type" value="Genomic_DNA"/>
</dbReference>
<accession>A0ABN1W6B7</accession>
<evidence type="ECO:0000256" key="4">
    <source>
        <dbReference type="ARBA" id="ARBA00004769"/>
    </source>
</evidence>
<comment type="catalytic activity">
    <reaction evidence="2">
        <text>4-amino-2-methyl-5-(phosphooxymethyl)pyrimidine + ATP = 4-amino-2-methyl-5-(diphosphooxymethyl)pyrimidine + ADP</text>
        <dbReference type="Rhea" id="RHEA:19893"/>
        <dbReference type="ChEBI" id="CHEBI:30616"/>
        <dbReference type="ChEBI" id="CHEBI:57841"/>
        <dbReference type="ChEBI" id="CHEBI:58354"/>
        <dbReference type="ChEBI" id="CHEBI:456216"/>
        <dbReference type="EC" id="2.7.4.7"/>
    </reaction>
</comment>
<evidence type="ECO:0000313" key="8">
    <source>
        <dbReference type="Proteomes" id="UP001500653"/>
    </source>
</evidence>
<dbReference type="SUPFAM" id="SSF53613">
    <property type="entry name" value="Ribokinase-like"/>
    <property type="match status" value="1"/>
</dbReference>
<sequence>MTTRPPAALTIAGSDSGGAAGLQSDLRTFLTCGVHGLVAVTAVTVQNTLGVHDRADIPARVVSGQIAAVAGDMGVDAAKTGMLASADIIHAVADACDDAGIGRDGHVPFVVDPVAASMTGHPLFDDGGLTALRERLLPRATVLAPNLDEVRLLTGMDVTGRARMRDAALALHELGPRYVLVKSGHLVQDSECVDLLYDGSEFVELPGPRLDTPHTHGAGDAMASALTAGLARGMPTVDAARFAKAFVSKAVEHSYPMGAKIGPVSAFWRLAPEESGPEA</sequence>
<dbReference type="InterPro" id="IPR029056">
    <property type="entry name" value="Ribokinase-like"/>
</dbReference>
<protein>
    <submittedName>
        <fullName evidence="7">Bifunctional hydroxymethylpyrimidine kinase/phosphomethylpyrimidine kinase</fullName>
    </submittedName>
</protein>
<organism evidence="7 8">
    <name type="scientific">Prauserella halophila</name>
    <dbReference type="NCBI Taxonomy" id="185641"/>
    <lineage>
        <taxon>Bacteria</taxon>
        <taxon>Bacillati</taxon>
        <taxon>Actinomycetota</taxon>
        <taxon>Actinomycetes</taxon>
        <taxon>Pseudonocardiales</taxon>
        <taxon>Pseudonocardiaceae</taxon>
        <taxon>Prauserella</taxon>
    </lineage>
</organism>
<dbReference type="NCBIfam" id="TIGR00097">
    <property type="entry name" value="HMP-P_kinase"/>
    <property type="match status" value="1"/>
</dbReference>
<keyword evidence="5" id="KW-0784">Thiamine biosynthesis</keyword>
<evidence type="ECO:0000259" key="6">
    <source>
        <dbReference type="Pfam" id="PF08543"/>
    </source>
</evidence>
<dbReference type="PANTHER" id="PTHR20858:SF17">
    <property type="entry name" value="HYDROXYMETHYLPYRIMIDINE_PHOSPHOMETHYLPYRIMIDINE KINASE THI20-RELATED"/>
    <property type="match status" value="1"/>
</dbReference>
<dbReference type="RefSeq" id="WP_253863091.1">
    <property type="nucleotide sequence ID" value="NZ_BAAALN010000005.1"/>
</dbReference>
<dbReference type="Proteomes" id="UP001500653">
    <property type="component" value="Unassembled WGS sequence"/>
</dbReference>